<evidence type="ECO:0000256" key="3">
    <source>
        <dbReference type="ARBA" id="ARBA00012367"/>
    </source>
</evidence>
<evidence type="ECO:0000256" key="2">
    <source>
        <dbReference type="ARBA" id="ARBA00005124"/>
    </source>
</evidence>
<organism evidence="9">
    <name type="scientific">uncultured prokaryote</name>
    <dbReference type="NCBI Taxonomy" id="198431"/>
    <lineage>
        <taxon>unclassified sequences</taxon>
        <taxon>environmental samples</taxon>
    </lineage>
</organism>
<dbReference type="GO" id="GO:0005524">
    <property type="term" value="F:ATP binding"/>
    <property type="evidence" value="ECO:0007669"/>
    <property type="project" value="UniProtKB-KW"/>
</dbReference>
<feature type="domain" description="BPL/LPL catalytic" evidence="8">
    <location>
        <begin position="23"/>
        <end position="216"/>
    </location>
</feature>
<dbReference type="InterPro" id="IPR050664">
    <property type="entry name" value="Octanoyltrans_LipM/LipL"/>
</dbReference>
<reference evidence="9" key="2">
    <citation type="journal article" date="2012" name="PLoS ONE">
        <title>A Deeply Branching Thermophilic Bacterium with an Ancient Acetyl-CoA Pathway Dominates a Subsurface Ecosystem.</title>
        <authorList>
            <person name="Takami H."/>
            <person name="Noguchi H."/>
            <person name="Takaki Y."/>
            <person name="Uchiyama I."/>
            <person name="Toyoda A."/>
            <person name="Nishi S."/>
            <person name="Chee G.-J."/>
            <person name="Arai W."/>
            <person name="Nunoura T."/>
            <person name="Itoh T."/>
            <person name="Hattori M."/>
            <person name="Takai K."/>
        </authorList>
    </citation>
    <scope>NUCLEOTIDE SEQUENCE</scope>
</reference>
<comment type="pathway">
    <text evidence="2">Protein modification; protein lipoylation via exogenous pathway; protein N(6)-(lipoyl)lysine from lipoate: step 1/2.</text>
</comment>
<dbReference type="SUPFAM" id="SSF82649">
    <property type="entry name" value="SufE/NifU"/>
    <property type="match status" value="1"/>
</dbReference>
<dbReference type="EMBL" id="AP011753">
    <property type="protein sequence ID" value="BAL56592.1"/>
    <property type="molecule type" value="Genomic_DNA"/>
</dbReference>
<dbReference type="PANTHER" id="PTHR43679:SF2">
    <property type="entry name" value="OCTANOYL-[GCVH]:PROTEIN N-OCTANOYLTRANSFERASE"/>
    <property type="match status" value="1"/>
</dbReference>
<evidence type="ECO:0000256" key="7">
    <source>
        <dbReference type="ARBA" id="ARBA00048037"/>
    </source>
</evidence>
<dbReference type="InterPro" id="IPR045864">
    <property type="entry name" value="aa-tRNA-synth_II/BPL/LPL"/>
</dbReference>
<gene>
    <name evidence="9" type="ORF">HGMM_F41E03C03</name>
</gene>
<keyword evidence="4" id="KW-0436">Ligase</keyword>
<dbReference type="AlphaFoldDB" id="H5SKA6"/>
<dbReference type="PANTHER" id="PTHR43679">
    <property type="entry name" value="OCTANOYLTRANSFERASE LIPM-RELATED"/>
    <property type="match status" value="1"/>
</dbReference>
<name>H5SKA6_9ZZZZ</name>
<proteinExistence type="predicted"/>
<evidence type="ECO:0000256" key="5">
    <source>
        <dbReference type="ARBA" id="ARBA00022741"/>
    </source>
</evidence>
<dbReference type="UniPathway" id="UPA00537">
    <property type="reaction ID" value="UER00594"/>
</dbReference>
<keyword evidence="5" id="KW-0547">Nucleotide-binding</keyword>
<evidence type="ECO:0000259" key="8">
    <source>
        <dbReference type="PROSITE" id="PS51733"/>
    </source>
</evidence>
<dbReference type="Pfam" id="PF21948">
    <property type="entry name" value="LplA-B_cat"/>
    <property type="match status" value="1"/>
</dbReference>
<evidence type="ECO:0000256" key="4">
    <source>
        <dbReference type="ARBA" id="ARBA00022598"/>
    </source>
</evidence>
<dbReference type="GO" id="GO:0009249">
    <property type="term" value="P:protein lipoylation"/>
    <property type="evidence" value="ECO:0007669"/>
    <property type="project" value="UniProtKB-ARBA"/>
</dbReference>
<evidence type="ECO:0000256" key="1">
    <source>
        <dbReference type="ARBA" id="ARBA00005085"/>
    </source>
</evidence>
<reference evidence="9" key="1">
    <citation type="journal article" date="2005" name="Environ. Microbiol.">
        <title>Genetic and functional properties of uncultivated thermophilic crenarchaeotes from a subsurface gold mine as revealed by analysis of genome fragments.</title>
        <authorList>
            <person name="Nunoura T."/>
            <person name="Hirayama H."/>
            <person name="Takami H."/>
            <person name="Oida H."/>
            <person name="Nishi S."/>
            <person name="Shimamura S."/>
            <person name="Suzuki Y."/>
            <person name="Inagaki F."/>
            <person name="Takai K."/>
            <person name="Nealson K.H."/>
            <person name="Horikoshi K."/>
        </authorList>
    </citation>
    <scope>NUCLEOTIDE SEQUENCE</scope>
</reference>
<dbReference type="Gene3D" id="3.30.390.50">
    <property type="entry name" value="CO dehydrogenase flavoprotein, C-terminal domain"/>
    <property type="match status" value="1"/>
</dbReference>
<comment type="pathway">
    <text evidence="1">Protein modification; protein lipoylation via exogenous pathway; protein N(6)-(lipoyl)lysine from lipoate: step 2/2.</text>
</comment>
<dbReference type="GO" id="GO:0016979">
    <property type="term" value="F:lipoate-protein ligase activity"/>
    <property type="evidence" value="ECO:0007669"/>
    <property type="project" value="UniProtKB-EC"/>
</dbReference>
<dbReference type="PROSITE" id="PS51733">
    <property type="entry name" value="BPL_LPL_CATALYTIC"/>
    <property type="match status" value="1"/>
</dbReference>
<evidence type="ECO:0000313" key="9">
    <source>
        <dbReference type="EMBL" id="BAL56592.1"/>
    </source>
</evidence>
<dbReference type="InterPro" id="IPR019491">
    <property type="entry name" value="Lipoate_protein_ligase_C"/>
</dbReference>
<dbReference type="EC" id="6.3.1.20" evidence="3"/>
<dbReference type="CDD" id="cd16443">
    <property type="entry name" value="LplA"/>
    <property type="match status" value="1"/>
</dbReference>
<dbReference type="Gene3D" id="3.30.930.10">
    <property type="entry name" value="Bira Bifunctional Protein, Domain 2"/>
    <property type="match status" value="1"/>
</dbReference>
<accession>H5SKA6</accession>
<sequence length="346" mass="39056">MKLYRLGSVPWADSQLLYHALPRIGREGLNLLSPASPYVCIGYFQDVEQEVDLDYCREHGIPVFRREVGGGAVYLDGEQLFYQLIIHKDNPLVPKDKAAFYRKFLQAPIAAYRVLGIPAEYKPVNDIIANGRKISGNGVAEIGDSIVFVGNLIVDFDYETMVRVLKVPDEKFRDKVYKTLQDNLSTIRRELGTAPPREELWDLLAEKFMEILGPLEVETTVDAEWRAETDRLAARMLTDEWLYRRGRPQIGREVTIRAGVQVWHKAYKAPGGLIRAIAEVREGVIADISLSGDFFFYPADRLADLERALVGVRVEEVENVIARFYAEHGVESPGVTPADFATVLRG</sequence>
<dbReference type="SUPFAM" id="SSF55681">
    <property type="entry name" value="Class II aaRS and biotin synthetases"/>
    <property type="match status" value="1"/>
</dbReference>
<keyword evidence="6" id="KW-0067">ATP-binding</keyword>
<evidence type="ECO:0000256" key="6">
    <source>
        <dbReference type="ARBA" id="ARBA00022840"/>
    </source>
</evidence>
<dbReference type="InterPro" id="IPR004143">
    <property type="entry name" value="BPL_LPL_catalytic"/>
</dbReference>
<comment type="catalytic activity">
    <reaction evidence="7">
        <text>L-lysyl-[lipoyl-carrier protein] + (R)-lipoate + ATP = N(6)-[(R)-lipoyl]-L-lysyl-[lipoyl-carrier protein] + AMP + diphosphate + H(+)</text>
        <dbReference type="Rhea" id="RHEA:49288"/>
        <dbReference type="Rhea" id="RHEA-COMP:10500"/>
        <dbReference type="Rhea" id="RHEA-COMP:10502"/>
        <dbReference type="ChEBI" id="CHEBI:15378"/>
        <dbReference type="ChEBI" id="CHEBI:29969"/>
        <dbReference type="ChEBI" id="CHEBI:30616"/>
        <dbReference type="ChEBI" id="CHEBI:33019"/>
        <dbReference type="ChEBI" id="CHEBI:83088"/>
        <dbReference type="ChEBI" id="CHEBI:83099"/>
        <dbReference type="ChEBI" id="CHEBI:456215"/>
        <dbReference type="EC" id="6.3.1.20"/>
    </reaction>
</comment>
<dbReference type="Pfam" id="PF10437">
    <property type="entry name" value="Lip_prot_lig_C"/>
    <property type="match status" value="1"/>
</dbReference>
<protein>
    <recommendedName>
        <fullName evidence="3">lipoate--protein ligase</fullName>
        <ecNumber evidence="3">6.3.1.20</ecNumber>
    </recommendedName>
</protein>